<evidence type="ECO:0000259" key="8">
    <source>
        <dbReference type="Pfam" id="PF00185"/>
    </source>
</evidence>
<dbReference type="Pfam" id="PF02729">
    <property type="entry name" value="OTCace_N"/>
    <property type="match status" value="1"/>
</dbReference>
<dbReference type="GO" id="GO:0006207">
    <property type="term" value="P:'de novo' pyrimidine nucleobase biosynthetic process"/>
    <property type="evidence" value="ECO:0007669"/>
    <property type="project" value="InterPro"/>
</dbReference>
<dbReference type="NCBIfam" id="NF002032">
    <property type="entry name" value="PRK00856.1"/>
    <property type="match status" value="1"/>
</dbReference>
<comment type="caution">
    <text evidence="10">The sequence shown here is derived from an EMBL/GenBank/DDBJ whole genome shotgun (WGS) entry which is preliminary data.</text>
</comment>
<feature type="binding site" evidence="7">
    <location>
        <position position="180"/>
    </location>
    <ligand>
        <name>L-aspartate</name>
        <dbReference type="ChEBI" id="CHEBI:29991"/>
    </ligand>
</feature>
<dbReference type="InterPro" id="IPR006132">
    <property type="entry name" value="Asp/Orn_carbamoyltranf_P-bd"/>
</dbReference>
<accession>A0A3D8IF25</accession>
<name>A0A3D8IF25_9HELI</name>
<dbReference type="InterPro" id="IPR036901">
    <property type="entry name" value="Asp/Orn_carbamoylTrfase_sf"/>
</dbReference>
<dbReference type="NCBIfam" id="TIGR00670">
    <property type="entry name" value="asp_carb_tr"/>
    <property type="match status" value="1"/>
</dbReference>
<dbReference type="GO" id="GO:0016597">
    <property type="term" value="F:amino acid binding"/>
    <property type="evidence" value="ECO:0007669"/>
    <property type="project" value="InterPro"/>
</dbReference>
<evidence type="ECO:0000256" key="4">
    <source>
        <dbReference type="ARBA" id="ARBA00022975"/>
    </source>
</evidence>
<keyword evidence="11" id="KW-1185">Reference proteome</keyword>
<reference evidence="10 11" key="1">
    <citation type="submission" date="2018-04" db="EMBL/GenBank/DDBJ databases">
        <title>Novel Campyloabacter and Helicobacter Species and Strains.</title>
        <authorList>
            <person name="Mannion A.J."/>
            <person name="Shen Z."/>
            <person name="Fox J.G."/>
        </authorList>
    </citation>
    <scope>NUCLEOTIDE SEQUENCE [LARGE SCALE GENOMIC DNA]</scope>
    <source>
        <strain evidence="10 11">MIT 17-337</strain>
    </source>
</reference>
<feature type="binding site" evidence="7">
    <location>
        <position position="99"/>
    </location>
    <ligand>
        <name>carbamoyl phosphate</name>
        <dbReference type="ChEBI" id="CHEBI:58228"/>
    </ligand>
</feature>
<comment type="similarity">
    <text evidence="2 7">Belongs to the aspartate/ornithine carbamoyltransferase superfamily. ATCase family.</text>
</comment>
<dbReference type="GO" id="GO:0006520">
    <property type="term" value="P:amino acid metabolic process"/>
    <property type="evidence" value="ECO:0007669"/>
    <property type="project" value="InterPro"/>
</dbReference>
<feature type="binding site" evidence="7">
    <location>
        <position position="130"/>
    </location>
    <ligand>
        <name>carbamoyl phosphate</name>
        <dbReference type="ChEBI" id="CHEBI:58228"/>
    </ligand>
</feature>
<dbReference type="PRINTS" id="PR00100">
    <property type="entry name" value="AOTCASE"/>
</dbReference>
<dbReference type="GO" id="GO:0004070">
    <property type="term" value="F:aspartate carbamoyltransferase activity"/>
    <property type="evidence" value="ECO:0007669"/>
    <property type="project" value="UniProtKB-UniRule"/>
</dbReference>
<dbReference type="OrthoDB" id="9774690at2"/>
<dbReference type="PRINTS" id="PR00101">
    <property type="entry name" value="ATCASE"/>
</dbReference>
<feature type="binding site" evidence="7">
    <location>
        <position position="270"/>
    </location>
    <ligand>
        <name>carbamoyl phosphate</name>
        <dbReference type="ChEBI" id="CHEBI:58228"/>
    </ligand>
</feature>
<dbReference type="Proteomes" id="UP000256379">
    <property type="component" value="Unassembled WGS sequence"/>
</dbReference>
<comment type="catalytic activity">
    <reaction evidence="6 7">
        <text>carbamoyl phosphate + L-aspartate = N-carbamoyl-L-aspartate + phosphate + H(+)</text>
        <dbReference type="Rhea" id="RHEA:20013"/>
        <dbReference type="ChEBI" id="CHEBI:15378"/>
        <dbReference type="ChEBI" id="CHEBI:29991"/>
        <dbReference type="ChEBI" id="CHEBI:32814"/>
        <dbReference type="ChEBI" id="CHEBI:43474"/>
        <dbReference type="ChEBI" id="CHEBI:58228"/>
        <dbReference type="EC" id="2.1.3.2"/>
    </reaction>
</comment>
<comment type="pathway">
    <text evidence="1 7">Pyrimidine metabolism; UMP biosynthesis via de novo pathway; (S)-dihydroorotate from bicarbonate: step 2/3.</text>
</comment>
<comment type="subunit">
    <text evidence="7">Heterododecamer (2C3:3R2) of six catalytic PyrB chains organized as two trimers (C3), and six regulatory PyrI chains organized as three dimers (R2).</text>
</comment>
<dbReference type="GO" id="GO:0005829">
    <property type="term" value="C:cytosol"/>
    <property type="evidence" value="ECO:0007669"/>
    <property type="project" value="TreeGrafter"/>
</dbReference>
<organism evidence="10 11">
    <name type="scientific">Helicobacter didelphidarum</name>
    <dbReference type="NCBI Taxonomy" id="2040648"/>
    <lineage>
        <taxon>Bacteria</taxon>
        <taxon>Pseudomonadati</taxon>
        <taxon>Campylobacterota</taxon>
        <taxon>Epsilonproteobacteria</taxon>
        <taxon>Campylobacterales</taxon>
        <taxon>Helicobacteraceae</taxon>
        <taxon>Helicobacter</taxon>
    </lineage>
</organism>
<feature type="binding site" evidence="7">
    <location>
        <position position="269"/>
    </location>
    <ligand>
        <name>carbamoyl phosphate</name>
        <dbReference type="ChEBI" id="CHEBI:58228"/>
    </ligand>
</feature>
<proteinExistence type="inferred from homology"/>
<dbReference type="InterPro" id="IPR002082">
    <property type="entry name" value="Asp_carbamoyltransf"/>
</dbReference>
<keyword evidence="4 7" id="KW-0665">Pyrimidine biosynthesis</keyword>
<dbReference type="GO" id="GO:0044205">
    <property type="term" value="P:'de novo' UMP biosynthetic process"/>
    <property type="evidence" value="ECO:0007669"/>
    <property type="project" value="UniProtKB-UniRule"/>
</dbReference>
<dbReference type="UniPathway" id="UPA00070">
    <property type="reaction ID" value="UER00116"/>
</dbReference>
<dbReference type="EC" id="2.1.3.2" evidence="7"/>
<gene>
    <name evidence="7" type="primary">pyrB</name>
    <name evidence="10" type="ORF">CQA53_08225</name>
</gene>
<protein>
    <recommendedName>
        <fullName evidence="7">Aspartate carbamoyltransferase</fullName>
        <ecNumber evidence="7">2.1.3.2</ecNumber>
    </recommendedName>
    <alternativeName>
        <fullName evidence="7">Aspartate transcarbamylase</fullName>
        <shortName evidence="7">ATCase</shortName>
    </alternativeName>
</protein>
<dbReference type="EMBL" id="NXLQ01000022">
    <property type="protein sequence ID" value="RDU63595.1"/>
    <property type="molecule type" value="Genomic_DNA"/>
</dbReference>
<evidence type="ECO:0000313" key="10">
    <source>
        <dbReference type="EMBL" id="RDU63595.1"/>
    </source>
</evidence>
<evidence type="ECO:0000256" key="2">
    <source>
        <dbReference type="ARBA" id="ARBA00008896"/>
    </source>
</evidence>
<feature type="binding site" evidence="7">
    <location>
        <position position="77"/>
    </location>
    <ligand>
        <name>L-aspartate</name>
        <dbReference type="ChEBI" id="CHEBI:29991"/>
    </ligand>
</feature>
<keyword evidence="3 7" id="KW-0808">Transferase</keyword>
<feature type="domain" description="Aspartate/ornithine carbamoyltransferase Asp/Orn-binding" evidence="8">
    <location>
        <begin position="167"/>
        <end position="306"/>
    </location>
</feature>
<dbReference type="AlphaFoldDB" id="A0A3D8IF25"/>
<dbReference type="RefSeq" id="WP_115543527.1">
    <property type="nucleotide sequence ID" value="NZ_NXLQ01000022.1"/>
</dbReference>
<dbReference type="SUPFAM" id="SSF53671">
    <property type="entry name" value="Aspartate/ornithine carbamoyltransferase"/>
    <property type="match status" value="1"/>
</dbReference>
<evidence type="ECO:0000313" key="11">
    <source>
        <dbReference type="Proteomes" id="UP000256379"/>
    </source>
</evidence>
<dbReference type="PROSITE" id="PS00097">
    <property type="entry name" value="CARBAMOYLTRANSFERASE"/>
    <property type="match status" value="1"/>
</dbReference>
<feature type="binding site" evidence="7">
    <location>
        <position position="127"/>
    </location>
    <ligand>
        <name>carbamoyl phosphate</name>
        <dbReference type="ChEBI" id="CHEBI:58228"/>
    </ligand>
</feature>
<evidence type="ECO:0000259" key="9">
    <source>
        <dbReference type="Pfam" id="PF02729"/>
    </source>
</evidence>
<evidence type="ECO:0000256" key="6">
    <source>
        <dbReference type="ARBA" id="ARBA00048859"/>
    </source>
</evidence>
<feature type="binding site" evidence="7">
    <location>
        <position position="230"/>
    </location>
    <ligand>
        <name>L-aspartate</name>
        <dbReference type="ChEBI" id="CHEBI:29991"/>
    </ligand>
</feature>
<evidence type="ECO:0000256" key="5">
    <source>
        <dbReference type="ARBA" id="ARBA00043884"/>
    </source>
</evidence>
<feature type="binding site" evidence="7">
    <location>
        <position position="49"/>
    </location>
    <ligand>
        <name>carbamoyl phosphate</name>
        <dbReference type="ChEBI" id="CHEBI:58228"/>
    </ligand>
</feature>
<dbReference type="HAMAP" id="MF_00001">
    <property type="entry name" value="Asp_carb_tr"/>
    <property type="match status" value="1"/>
</dbReference>
<dbReference type="Pfam" id="PF00185">
    <property type="entry name" value="OTCace"/>
    <property type="match status" value="1"/>
</dbReference>
<comment type="function">
    <text evidence="5 7">Catalyzes the condensation of carbamoyl phosphate and aspartate to form carbamoyl aspartate and inorganic phosphate, the committed step in the de novo pyrimidine nucleotide biosynthesis pathway.</text>
</comment>
<feature type="domain" description="Aspartate/ornithine carbamoyltransferase carbamoyl-P binding" evidence="9">
    <location>
        <begin position="4"/>
        <end position="139"/>
    </location>
</feature>
<dbReference type="PANTHER" id="PTHR45753">
    <property type="entry name" value="ORNITHINE CARBAMOYLTRANSFERASE, MITOCHONDRIAL"/>
    <property type="match status" value="1"/>
</dbReference>
<dbReference type="InterPro" id="IPR006130">
    <property type="entry name" value="Asp/Orn_carbamoylTrfase"/>
</dbReference>
<sequence>MALRHLIQTSDLSNDEIRHIFARTANISESDKVLQNKRFITIFFENSTRTLSSFEIAIKNLGGEVIRLDIANSSTAKGESIADTAATLNAMQPHAIITRHKSAGAPNFLTQFTSCPIINGGDGAHAHPTQALLDLYTMATHFGSLDTKDSNVSQQEICLRGLDSMRGKRIAIVGDIKNSRVANSNIALLTRFGVDVTLVAPPHFLYKTRIKTAYNLRKVIDNIDIIMALRTQTERHNTQIYGSLKDYANRFCVTKDLLGNRDIIVLHPGPVHRNIDIDDEILADSRCKILQQVENGVKIRMSVMEFFCGNS</sequence>
<dbReference type="InterPro" id="IPR006131">
    <property type="entry name" value="Asp_carbamoyltransf_Asp/Orn-bd"/>
</dbReference>
<evidence type="ECO:0000256" key="3">
    <source>
        <dbReference type="ARBA" id="ARBA00022679"/>
    </source>
</evidence>
<dbReference type="PANTHER" id="PTHR45753:SF6">
    <property type="entry name" value="ASPARTATE CARBAMOYLTRANSFERASE"/>
    <property type="match status" value="1"/>
</dbReference>
<evidence type="ECO:0000256" key="1">
    <source>
        <dbReference type="ARBA" id="ARBA00004852"/>
    </source>
</evidence>
<feature type="binding site" evidence="7">
    <location>
        <position position="50"/>
    </location>
    <ligand>
        <name>carbamoyl phosphate</name>
        <dbReference type="ChEBI" id="CHEBI:58228"/>
    </ligand>
</feature>
<evidence type="ECO:0000256" key="7">
    <source>
        <dbReference type="HAMAP-Rule" id="MF_00001"/>
    </source>
</evidence>
<dbReference type="Gene3D" id="3.40.50.1370">
    <property type="entry name" value="Aspartate/ornithine carbamoyltransferase"/>
    <property type="match status" value="2"/>
</dbReference>